<protein>
    <submittedName>
        <fullName evidence="1">Uncharacterized protein</fullName>
    </submittedName>
</protein>
<comment type="caution">
    <text evidence="1">The sequence shown here is derived from an EMBL/GenBank/DDBJ whole genome shotgun (WGS) entry which is preliminary data.</text>
</comment>
<evidence type="ECO:0000313" key="2">
    <source>
        <dbReference type="Proteomes" id="UP000037035"/>
    </source>
</evidence>
<dbReference type="AlphaFoldDB" id="A0A0L6UR54"/>
<name>A0A0L6UR54_9BASI</name>
<dbReference type="Proteomes" id="UP000037035">
    <property type="component" value="Unassembled WGS sequence"/>
</dbReference>
<organism evidence="1 2">
    <name type="scientific">Puccinia sorghi</name>
    <dbReference type="NCBI Taxonomy" id="27349"/>
    <lineage>
        <taxon>Eukaryota</taxon>
        <taxon>Fungi</taxon>
        <taxon>Dikarya</taxon>
        <taxon>Basidiomycota</taxon>
        <taxon>Pucciniomycotina</taxon>
        <taxon>Pucciniomycetes</taxon>
        <taxon>Pucciniales</taxon>
        <taxon>Pucciniaceae</taxon>
        <taxon>Puccinia</taxon>
    </lineage>
</organism>
<reference evidence="1 2" key="1">
    <citation type="submission" date="2015-08" db="EMBL/GenBank/DDBJ databases">
        <title>Next Generation Sequencing and Analysis of the Genome of Puccinia sorghi L Schw, the Causal Agent of Maize Common Rust.</title>
        <authorList>
            <person name="Rochi L."/>
            <person name="Burguener G."/>
            <person name="Darino M."/>
            <person name="Turjanski A."/>
            <person name="Kreff E."/>
            <person name="Dieguez M.J."/>
            <person name="Sacco F."/>
        </authorList>
    </citation>
    <scope>NUCLEOTIDE SEQUENCE [LARGE SCALE GENOMIC DNA]</scope>
    <source>
        <strain evidence="1 2">RO10H11247</strain>
    </source>
</reference>
<evidence type="ECO:0000313" key="1">
    <source>
        <dbReference type="EMBL" id="KNZ50305.1"/>
    </source>
</evidence>
<dbReference type="EMBL" id="LAVV01009612">
    <property type="protein sequence ID" value="KNZ50305.1"/>
    <property type="molecule type" value="Genomic_DNA"/>
</dbReference>
<proteinExistence type="predicted"/>
<accession>A0A0L6UR54</accession>
<gene>
    <name evidence="1" type="ORF">VP01_449g1</name>
</gene>
<keyword evidence="2" id="KW-1185">Reference proteome</keyword>
<sequence>MDLHLILCLCFCLRGWIISLPSFILVLNTHLSYPSVALPMVLSYDTLAYIAHIIPFKRVEEILDEDSPRSYFDETKFDMPLLLALLNCISQSFRDMINDFVKLRDSKFIFISFEFQNSRNDGYQFCISVFFLSNQRETSVFLFKFLAGEFQEVFMFCDNFLSIFFRNSSITNFLKDCLISNHIFHLIFENLLFFKIYRLKEKNSHGSKIYPIGGPILQIFQTKKLPQRINFEGKNKILPLGEKIISSYIIKIKKMKFYSAVLIISSFLEKINFRVYIHYILSKCHLQSSDIPGYKGTLGTRESILFMVKPPRQENFPNIPDSSLSSTWNPQFTSSILHTTHFLKFSHYLFCTRFLRLEKLHWHSLQVRTSTVSFEEECLQIFSAYTSLLLHSTLDFPGICCYSNHSPKFIQPSIDAQCLLAGCCLSNEGNQKFSSLVFSVINSSCLMSYFQHKRRRSTINLKKHFLGFDFLSFREYNHVLSSCSYISEIKESRRYTHIAKNIP</sequence>
<dbReference type="VEuPathDB" id="FungiDB:VP01_449g1"/>